<reference evidence="2 3" key="1">
    <citation type="submission" date="2019-07" db="EMBL/GenBank/DDBJ databases">
        <title>Diversity of Bacteria from Kongsfjorden, Arctic.</title>
        <authorList>
            <person name="Yu Y."/>
        </authorList>
    </citation>
    <scope>NUCLEOTIDE SEQUENCE [LARGE SCALE GENOMIC DNA]</scope>
    <source>
        <strain evidence="2 3">SM1928</strain>
    </source>
</reference>
<gene>
    <name evidence="2" type="ORF">FQP90_13005</name>
</gene>
<evidence type="ECO:0000256" key="1">
    <source>
        <dbReference type="SAM" id="Phobius"/>
    </source>
</evidence>
<keyword evidence="1" id="KW-1133">Transmembrane helix</keyword>
<dbReference type="OrthoDB" id="9808778at2"/>
<dbReference type="Gene3D" id="2.120.10.30">
    <property type="entry name" value="TolB, C-terminal domain"/>
    <property type="match status" value="1"/>
</dbReference>
<dbReference type="InterPro" id="IPR011042">
    <property type="entry name" value="6-blade_b-propeller_TolB-like"/>
</dbReference>
<dbReference type="SUPFAM" id="SSF82171">
    <property type="entry name" value="DPP6 N-terminal domain-like"/>
    <property type="match status" value="1"/>
</dbReference>
<dbReference type="EMBL" id="VNFK01000009">
    <property type="protein sequence ID" value="TVU61982.1"/>
    <property type="molecule type" value="Genomic_DNA"/>
</dbReference>
<dbReference type="RefSeq" id="WP_144651103.1">
    <property type="nucleotide sequence ID" value="NZ_VNFK01000009.1"/>
</dbReference>
<comment type="caution">
    <text evidence="2">The sequence shown here is derived from an EMBL/GenBank/DDBJ whole genome shotgun (WGS) entry which is preliminary data.</text>
</comment>
<organism evidence="2 3">
    <name type="scientific">Paenarthrobacter nitroguajacolicus</name>
    <name type="common">Arthrobacter nitroguajacolicus</name>
    <dbReference type="NCBI Taxonomy" id="211146"/>
    <lineage>
        <taxon>Bacteria</taxon>
        <taxon>Bacillati</taxon>
        <taxon>Actinomycetota</taxon>
        <taxon>Actinomycetes</taxon>
        <taxon>Micrococcales</taxon>
        <taxon>Micrococcaceae</taxon>
        <taxon>Paenarthrobacter</taxon>
    </lineage>
</organism>
<keyword evidence="1" id="KW-0472">Membrane</keyword>
<name>A0A558GYS4_PAENT</name>
<evidence type="ECO:0000313" key="3">
    <source>
        <dbReference type="Proteomes" id="UP000316500"/>
    </source>
</evidence>
<accession>A0A558GYS4</accession>
<feature type="transmembrane region" description="Helical" evidence="1">
    <location>
        <begin position="20"/>
        <end position="40"/>
    </location>
</feature>
<sequence>MNRTNAGTGTAPGGRLRWGILLAVTALVLAGAGIYAVGAYQRFEESRAAASSVEVAAGQPLPEVPFVLFRNTAGGQGYGNAATVPLSAPGGTRAVSGQACERVYGTAAMVVCLKSNRGLVTTYEAAVLNRDWQQERAWPVPGIPSRTRMSPDGSVIATTVFVSGHSYTQAGFSTATEITVPDGGTGNLEDFALIVNGERLLASDRNIWGVTFAPDQSGVFYATAASSGRIWLVRGSLTDKTLTAIRDNVECPSISPDGTRIAYKKNIGGPLTAHWNVAFLDLATGAETVLSEKRSVDDQIEWLDDQNLLYGLADEDTEGDSNIWKLPTDPASQPSLFIEHAWSPSVVR</sequence>
<proteinExistence type="predicted"/>
<keyword evidence="1" id="KW-0812">Transmembrane</keyword>
<protein>
    <recommendedName>
        <fullName evidence="4">TolB-like translocation protein</fullName>
    </recommendedName>
</protein>
<dbReference type="AlphaFoldDB" id="A0A558GYS4"/>
<evidence type="ECO:0008006" key="4">
    <source>
        <dbReference type="Google" id="ProtNLM"/>
    </source>
</evidence>
<evidence type="ECO:0000313" key="2">
    <source>
        <dbReference type="EMBL" id="TVU61982.1"/>
    </source>
</evidence>
<dbReference type="InterPro" id="IPR011659">
    <property type="entry name" value="WD40"/>
</dbReference>
<dbReference type="Proteomes" id="UP000316500">
    <property type="component" value="Unassembled WGS sequence"/>
</dbReference>
<dbReference type="Pfam" id="PF07676">
    <property type="entry name" value="PD40"/>
    <property type="match status" value="1"/>
</dbReference>